<comment type="caution">
    <text evidence="1">The sequence shown here is derived from an EMBL/GenBank/DDBJ whole genome shotgun (WGS) entry which is preliminary data.</text>
</comment>
<keyword evidence="2" id="KW-1185">Reference proteome</keyword>
<protein>
    <submittedName>
        <fullName evidence="1">Uncharacterized protein</fullName>
    </submittedName>
</protein>
<reference evidence="1 2" key="1">
    <citation type="journal article" date="2014" name="Front. Microbiol.">
        <title>Population and genomic analysis of the genus Halorubrum.</title>
        <authorList>
            <person name="Fullmer M.S."/>
            <person name="Soucy S.M."/>
            <person name="Swithers K.S."/>
            <person name="Makkay A.M."/>
            <person name="Wheeler R."/>
            <person name="Ventosa A."/>
            <person name="Gogarten J.P."/>
            <person name="Papke R.T."/>
        </authorList>
    </citation>
    <scope>NUCLEOTIDE SEQUENCE [LARGE SCALE GENOMIC DNA]</scope>
    <source>
        <strain evidence="1 2">Cb34</strain>
    </source>
</reference>
<accession>A0A256IMC4</accession>
<evidence type="ECO:0000313" key="2">
    <source>
        <dbReference type="Proteomes" id="UP000216308"/>
    </source>
</evidence>
<evidence type="ECO:0000313" key="1">
    <source>
        <dbReference type="EMBL" id="OYR57603.1"/>
    </source>
</evidence>
<name>A0A256IMC4_9EURY</name>
<dbReference type="EMBL" id="NHPJ01000059">
    <property type="protein sequence ID" value="OYR57603.1"/>
    <property type="molecule type" value="Genomic_DNA"/>
</dbReference>
<gene>
    <name evidence="1" type="ORF">DJ70_05465</name>
</gene>
<dbReference type="Proteomes" id="UP000216308">
    <property type="component" value="Unassembled WGS sequence"/>
</dbReference>
<organism evidence="1 2">
    <name type="scientific">Halorubrum halodurans</name>
    <dbReference type="NCBI Taxonomy" id="1383851"/>
    <lineage>
        <taxon>Archaea</taxon>
        <taxon>Methanobacteriati</taxon>
        <taxon>Methanobacteriota</taxon>
        <taxon>Stenosarchaea group</taxon>
        <taxon>Halobacteria</taxon>
        <taxon>Halobacteriales</taxon>
        <taxon>Haloferacaceae</taxon>
        <taxon>Halorubrum</taxon>
    </lineage>
</organism>
<sequence>MRETDESIPTPNADGLTKRERLHWHLTSALASAESPETKAHLRGALVEYRKLPPTPLVECPFCGKVGLPERIQAHECQRP</sequence>
<dbReference type="AlphaFoldDB" id="A0A256IMC4"/>
<proteinExistence type="predicted"/>